<organism evidence="2 3">
    <name type="scientific">Oikopleura dioica</name>
    <name type="common">Tunicate</name>
    <dbReference type="NCBI Taxonomy" id="34765"/>
    <lineage>
        <taxon>Eukaryota</taxon>
        <taxon>Metazoa</taxon>
        <taxon>Chordata</taxon>
        <taxon>Tunicata</taxon>
        <taxon>Appendicularia</taxon>
        <taxon>Copelata</taxon>
        <taxon>Oikopleuridae</taxon>
        <taxon>Oikopleura</taxon>
    </lineage>
</organism>
<accession>E4WRY0</accession>
<dbReference type="Proteomes" id="UP000001307">
    <property type="component" value="Unassembled WGS sequence"/>
</dbReference>
<dbReference type="AlphaFoldDB" id="E4WRY0"/>
<keyword evidence="1" id="KW-0175">Coiled coil</keyword>
<dbReference type="EMBL" id="FN653015">
    <property type="protein sequence ID" value="CBY20512.1"/>
    <property type="molecule type" value="Genomic_DNA"/>
</dbReference>
<keyword evidence="3" id="KW-1185">Reference proteome</keyword>
<feature type="coiled-coil region" evidence="1">
    <location>
        <begin position="83"/>
        <end position="110"/>
    </location>
</feature>
<reference evidence="2 3" key="1">
    <citation type="journal article" date="2010" name="Science">
        <title>Plasticity of animal genome architecture unmasked by rapid evolution of a pelagic tunicate.</title>
        <authorList>
            <person name="Denoeud F."/>
            <person name="Henriet S."/>
            <person name="Mungpakdee S."/>
            <person name="Aury J.M."/>
            <person name="Da Silva C."/>
            <person name="Brinkmann H."/>
            <person name="Mikhaleva J."/>
            <person name="Olsen L.C."/>
            <person name="Jubin C."/>
            <person name="Canestro C."/>
            <person name="Bouquet J.M."/>
            <person name="Danks G."/>
            <person name="Poulain J."/>
            <person name="Campsteijn C."/>
            <person name="Adamski M."/>
            <person name="Cross I."/>
            <person name="Yadetie F."/>
            <person name="Muffato M."/>
            <person name="Louis A."/>
            <person name="Butcher S."/>
            <person name="Tsagkogeorga G."/>
            <person name="Konrad A."/>
            <person name="Singh S."/>
            <person name="Jensen M.F."/>
            <person name="Cong E.H."/>
            <person name="Eikeseth-Otteraa H."/>
            <person name="Noel B."/>
            <person name="Anthouard V."/>
            <person name="Porcel B.M."/>
            <person name="Kachouri-Lafond R."/>
            <person name="Nishino A."/>
            <person name="Ugolini M."/>
            <person name="Chourrout P."/>
            <person name="Nishida H."/>
            <person name="Aasland R."/>
            <person name="Huzurbazar S."/>
            <person name="Westhof E."/>
            <person name="Delsuc F."/>
            <person name="Lehrach H."/>
            <person name="Reinhardt R."/>
            <person name="Weissenbach J."/>
            <person name="Roy S.W."/>
            <person name="Artiguenave F."/>
            <person name="Postlethwait J.H."/>
            <person name="Manak J.R."/>
            <person name="Thompson E.M."/>
            <person name="Jaillon O."/>
            <person name="Du Pasquier L."/>
            <person name="Boudinot P."/>
            <person name="Liberles D.A."/>
            <person name="Volff J.N."/>
            <person name="Philippe H."/>
            <person name="Lenhard B."/>
            <person name="Roest Crollius H."/>
            <person name="Wincker P."/>
            <person name="Chourrout D."/>
        </authorList>
    </citation>
    <scope>NUCLEOTIDE SEQUENCE [LARGE SCALE GENOMIC DNA]</scope>
</reference>
<evidence type="ECO:0000313" key="2">
    <source>
        <dbReference type="EMBL" id="CBY20512.1"/>
    </source>
</evidence>
<evidence type="ECO:0000313" key="3">
    <source>
        <dbReference type="Proteomes" id="UP000001307"/>
    </source>
</evidence>
<sequence>MSHMTAYIEAVETDSEEESRDSILLNQIITLVSRNVKRCTKKTVLQVLRNNLAQKEKTAFFHYGNETSVFANASEVSEIRHKREIESSEIDKLRLQLKSMEKDSEIQRLKYENELIYHEKNIRTLNQSIATAQSDNKKFKKWLLQLSKSSTQNIQTIQSDKIEVETVEQSIQTNCDDNLKSKTCQTDEEKSIFKKKDDQILSLRKQLEYGQQSLIENQEIMRNLRKIKLELEYGVDKYYNAYKRQRTRGDSLESRLHEIQNNPDQGLKWGVIEW</sequence>
<dbReference type="InParanoid" id="E4WRY0"/>
<proteinExistence type="predicted"/>
<protein>
    <submittedName>
        <fullName evidence="2">Uncharacterized protein</fullName>
    </submittedName>
</protein>
<evidence type="ECO:0000256" key="1">
    <source>
        <dbReference type="SAM" id="Coils"/>
    </source>
</evidence>
<name>E4WRY0_OIKDI</name>
<gene>
    <name evidence="2" type="ORF">GSOID_T00000510001</name>
</gene>
<dbReference type="OrthoDB" id="10359598at2759"/>